<dbReference type="RefSeq" id="WP_227532082.1">
    <property type="nucleotide sequence ID" value="NZ_CP064868.1"/>
</dbReference>
<dbReference type="InterPro" id="IPR010461">
    <property type="entry name" value="ComK"/>
</dbReference>
<sequence>MTLINSNMTLLKYADDSAYRFQIEYLDQSIVYTNHSIPYLINDALKIEGASLKSREHYAKYVLNISKLLPILIYASEDFVLFPTSAKSNYNYMLINSKHIVHIDAYKHYTKLLLINQQTKVIYHENHIISRKLGESLRLIQFQKHHLYRQNLSANIKKVVTL</sequence>
<organism evidence="1 2">
    <name type="scientific">Mammaliicoccus sciuri</name>
    <name type="common">Staphylococcus sciuri</name>
    <dbReference type="NCBI Taxonomy" id="1296"/>
    <lineage>
        <taxon>Bacteria</taxon>
        <taxon>Bacillati</taxon>
        <taxon>Bacillota</taxon>
        <taxon>Bacilli</taxon>
        <taxon>Bacillales</taxon>
        <taxon>Staphylococcaceae</taxon>
        <taxon>Mammaliicoccus</taxon>
    </lineage>
</organism>
<dbReference type="Proteomes" id="UP001204068">
    <property type="component" value="Unassembled WGS sequence"/>
</dbReference>
<gene>
    <name evidence="1" type="ORF">NQ032_06930</name>
</gene>
<dbReference type="EMBL" id="JANILD010000002">
    <property type="protein sequence ID" value="MCQ9303362.1"/>
    <property type="molecule type" value="Genomic_DNA"/>
</dbReference>
<proteinExistence type="predicted"/>
<dbReference type="GO" id="GO:0030420">
    <property type="term" value="P:establishment of competence for transformation"/>
    <property type="evidence" value="ECO:0007669"/>
    <property type="project" value="InterPro"/>
</dbReference>
<dbReference type="AlphaFoldDB" id="A0AAW5LMI9"/>
<protein>
    <submittedName>
        <fullName evidence="1">Competence protein ComK</fullName>
    </submittedName>
</protein>
<evidence type="ECO:0000313" key="1">
    <source>
        <dbReference type="EMBL" id="MCQ9303362.1"/>
    </source>
</evidence>
<comment type="caution">
    <text evidence="1">The sequence shown here is derived from an EMBL/GenBank/DDBJ whole genome shotgun (WGS) entry which is preliminary data.</text>
</comment>
<accession>A0AAW5LMI9</accession>
<dbReference type="Pfam" id="PF06338">
    <property type="entry name" value="ComK"/>
    <property type="match status" value="1"/>
</dbReference>
<evidence type="ECO:0000313" key="2">
    <source>
        <dbReference type="Proteomes" id="UP001204068"/>
    </source>
</evidence>
<reference evidence="1" key="1">
    <citation type="submission" date="2022-07" db="EMBL/GenBank/DDBJ databases">
        <title>Bacterial species isolated from the porcine tonsil microbiota.</title>
        <authorList>
            <person name="Oliveira I.M.F."/>
        </authorList>
    </citation>
    <scope>NUCLEOTIDE SEQUENCE</scope>
    <source>
        <strain evidence="1">8QC2O2</strain>
    </source>
</reference>
<name>A0AAW5LMI9_MAMSC</name>